<proteinExistence type="predicted"/>
<dbReference type="GO" id="GO:0072686">
    <property type="term" value="C:mitotic spindle"/>
    <property type="evidence" value="ECO:0007669"/>
    <property type="project" value="InterPro"/>
</dbReference>
<feature type="region of interest" description="Disordered" evidence="1">
    <location>
        <begin position="100"/>
        <end position="128"/>
    </location>
</feature>
<dbReference type="InParanoid" id="A0A163JIV1"/>
<gene>
    <name evidence="2" type="primary">ABSGL_05279.1 scaffold 6884</name>
</gene>
<dbReference type="AlphaFoldDB" id="A0A163JIV1"/>
<evidence type="ECO:0000313" key="3">
    <source>
        <dbReference type="Proteomes" id="UP000078561"/>
    </source>
</evidence>
<reference evidence="2" key="1">
    <citation type="submission" date="2016-04" db="EMBL/GenBank/DDBJ databases">
        <authorList>
            <person name="Evans L.H."/>
            <person name="Alamgir A."/>
            <person name="Owens N."/>
            <person name="Weber N.D."/>
            <person name="Virtaneva K."/>
            <person name="Barbian K."/>
            <person name="Babar A."/>
            <person name="Rosenke K."/>
        </authorList>
    </citation>
    <scope>NUCLEOTIDE SEQUENCE [LARGE SCALE GENOMIC DNA]</scope>
    <source>
        <strain evidence="2">CBS 101.48</strain>
    </source>
</reference>
<dbReference type="STRING" id="4829.A0A163JIV1"/>
<dbReference type="GO" id="GO:0042729">
    <property type="term" value="C:DASH complex"/>
    <property type="evidence" value="ECO:0007669"/>
    <property type="project" value="InterPro"/>
</dbReference>
<dbReference type="InterPro" id="IPR013962">
    <property type="entry name" value="DASH_Dam1"/>
</dbReference>
<accession>A0A163JIV1</accession>
<dbReference type="Proteomes" id="UP000078561">
    <property type="component" value="Unassembled WGS sequence"/>
</dbReference>
<protein>
    <submittedName>
        <fullName evidence="2">Uncharacterized protein</fullName>
    </submittedName>
</protein>
<sequence length="221" mass="24663">MSTNTKGFMGSYELPMKGSDLTNNDTTHQDRTTTKAPKTSTCFDQIAPSLLAMKTKFATMHDQLEQLKKVDDSLSQFNDAFGAFLFGLSANGATTQWPRGFAPHDFEKHPIQQQQQQQQQQSVTKKEETAEVASVVRRRKFATKEPMKTMETVLRALRLKPSGMTMDTMVQQIGIPKYRVTDCLNALIRSKDAIKANSPSSAWILHAIPPIDPSCVPPFVV</sequence>
<dbReference type="GO" id="GO:0008608">
    <property type="term" value="P:attachment of spindle microtubules to kinetochore"/>
    <property type="evidence" value="ECO:0007669"/>
    <property type="project" value="InterPro"/>
</dbReference>
<organism evidence="2">
    <name type="scientific">Absidia glauca</name>
    <name type="common">Pin mould</name>
    <dbReference type="NCBI Taxonomy" id="4829"/>
    <lineage>
        <taxon>Eukaryota</taxon>
        <taxon>Fungi</taxon>
        <taxon>Fungi incertae sedis</taxon>
        <taxon>Mucoromycota</taxon>
        <taxon>Mucoromycotina</taxon>
        <taxon>Mucoromycetes</taxon>
        <taxon>Mucorales</taxon>
        <taxon>Cunninghamellaceae</taxon>
        <taxon>Absidia</taxon>
    </lineage>
</organism>
<name>A0A163JIV1_ABSGL</name>
<dbReference type="OrthoDB" id="5586015at2759"/>
<keyword evidence="3" id="KW-1185">Reference proteome</keyword>
<feature type="region of interest" description="Disordered" evidence="1">
    <location>
        <begin position="1"/>
        <end position="36"/>
    </location>
</feature>
<dbReference type="EMBL" id="LT552933">
    <property type="protein sequence ID" value="SAL99634.1"/>
    <property type="molecule type" value="Genomic_DNA"/>
</dbReference>
<feature type="compositionally biased region" description="Low complexity" evidence="1">
    <location>
        <begin position="112"/>
        <end position="121"/>
    </location>
</feature>
<dbReference type="Pfam" id="PF08653">
    <property type="entry name" value="DASH_Dam1"/>
    <property type="match status" value="1"/>
</dbReference>
<evidence type="ECO:0000256" key="1">
    <source>
        <dbReference type="SAM" id="MobiDB-lite"/>
    </source>
</evidence>
<evidence type="ECO:0000313" key="2">
    <source>
        <dbReference type="EMBL" id="SAL99634.1"/>
    </source>
</evidence>